<dbReference type="NCBIfam" id="TIGR00739">
    <property type="entry name" value="yajC"/>
    <property type="match status" value="1"/>
</dbReference>
<organism evidence="11 12">
    <name type="scientific">Corynebacterium appendicis CIP 107643</name>
    <dbReference type="NCBI Taxonomy" id="1161099"/>
    <lineage>
        <taxon>Bacteria</taxon>
        <taxon>Bacillati</taxon>
        <taxon>Actinomycetota</taxon>
        <taxon>Actinomycetes</taxon>
        <taxon>Mycobacteriales</taxon>
        <taxon>Corynebacteriaceae</taxon>
        <taxon>Corynebacterium</taxon>
    </lineage>
</organism>
<keyword evidence="8" id="KW-0811">Translocation</keyword>
<dbReference type="OrthoDB" id="4419940at2"/>
<comment type="subcellular location">
    <subcellularLocation>
        <location evidence="1">Cell membrane</location>
        <topology evidence="1">Single-pass membrane protein</topology>
    </subcellularLocation>
</comment>
<evidence type="ECO:0000256" key="5">
    <source>
        <dbReference type="ARBA" id="ARBA00022692"/>
    </source>
</evidence>
<keyword evidence="3" id="KW-0813">Transport</keyword>
<dbReference type="AlphaFoldDB" id="A0A1N7JFZ0"/>
<accession>A0A1N7JFZ0</accession>
<proteinExistence type="inferred from homology"/>
<reference evidence="12" key="1">
    <citation type="submission" date="2017-01" db="EMBL/GenBank/DDBJ databases">
        <authorList>
            <person name="Varghese N."/>
            <person name="Submissions S."/>
        </authorList>
    </citation>
    <scope>NUCLEOTIDE SEQUENCE [LARGE SCALE GENOMIC DNA]</scope>
    <source>
        <strain evidence="12">DSM 44531</strain>
    </source>
</reference>
<dbReference type="PANTHER" id="PTHR33909">
    <property type="entry name" value="SEC TRANSLOCON ACCESSORY COMPLEX SUBUNIT YAJC"/>
    <property type="match status" value="1"/>
</dbReference>
<evidence type="ECO:0000256" key="9">
    <source>
        <dbReference type="ARBA" id="ARBA00023136"/>
    </source>
</evidence>
<evidence type="ECO:0000256" key="1">
    <source>
        <dbReference type="ARBA" id="ARBA00004162"/>
    </source>
</evidence>
<keyword evidence="9" id="KW-0472">Membrane</keyword>
<feature type="region of interest" description="Disordered" evidence="10">
    <location>
        <begin position="93"/>
        <end position="121"/>
    </location>
</feature>
<dbReference type="EMBL" id="FTOF01000007">
    <property type="protein sequence ID" value="SIS48164.1"/>
    <property type="molecule type" value="Genomic_DNA"/>
</dbReference>
<dbReference type="RefSeq" id="WP_076599369.1">
    <property type="nucleotide sequence ID" value="NZ_CP046976.1"/>
</dbReference>
<dbReference type="GO" id="GO:0005886">
    <property type="term" value="C:plasma membrane"/>
    <property type="evidence" value="ECO:0007669"/>
    <property type="project" value="UniProtKB-SubCell"/>
</dbReference>
<evidence type="ECO:0000256" key="10">
    <source>
        <dbReference type="SAM" id="MobiDB-lite"/>
    </source>
</evidence>
<gene>
    <name evidence="11" type="ORF">SAMN05444817_10717</name>
</gene>
<evidence type="ECO:0000256" key="3">
    <source>
        <dbReference type="ARBA" id="ARBA00022448"/>
    </source>
</evidence>
<dbReference type="STRING" id="1161099.SAMN05444817_10717"/>
<name>A0A1N7JFZ0_9CORY</name>
<keyword evidence="7" id="KW-1133">Transmembrane helix</keyword>
<dbReference type="Pfam" id="PF02699">
    <property type="entry name" value="YajC"/>
    <property type="match status" value="1"/>
</dbReference>
<keyword evidence="12" id="KW-1185">Reference proteome</keyword>
<evidence type="ECO:0000256" key="4">
    <source>
        <dbReference type="ARBA" id="ARBA00022475"/>
    </source>
</evidence>
<dbReference type="GO" id="GO:0015031">
    <property type="term" value="P:protein transport"/>
    <property type="evidence" value="ECO:0007669"/>
    <property type="project" value="UniProtKB-KW"/>
</dbReference>
<dbReference type="InterPro" id="IPR003849">
    <property type="entry name" value="Preprotein_translocase_YajC"/>
</dbReference>
<evidence type="ECO:0000313" key="11">
    <source>
        <dbReference type="EMBL" id="SIS48164.1"/>
    </source>
</evidence>
<dbReference type="SMART" id="SM01323">
    <property type="entry name" value="YajC"/>
    <property type="match status" value="1"/>
</dbReference>
<keyword evidence="5" id="KW-0812">Transmembrane</keyword>
<evidence type="ECO:0000256" key="2">
    <source>
        <dbReference type="ARBA" id="ARBA00006742"/>
    </source>
</evidence>
<dbReference type="Proteomes" id="UP000186292">
    <property type="component" value="Unassembled WGS sequence"/>
</dbReference>
<evidence type="ECO:0000313" key="12">
    <source>
        <dbReference type="Proteomes" id="UP000186292"/>
    </source>
</evidence>
<comment type="similarity">
    <text evidence="2">Belongs to the YajC family.</text>
</comment>
<protein>
    <submittedName>
        <fullName evidence="11">Preprotein translocase subunit YajC</fullName>
    </submittedName>
</protein>
<keyword evidence="6" id="KW-0653">Protein transport</keyword>
<evidence type="ECO:0000256" key="6">
    <source>
        <dbReference type="ARBA" id="ARBA00022927"/>
    </source>
</evidence>
<evidence type="ECO:0000256" key="7">
    <source>
        <dbReference type="ARBA" id="ARBA00022989"/>
    </source>
</evidence>
<sequence>MEYLLILLIFVLFALPGILLSRSNRKRVEKARAVQSAAKAGDRIITVSGFHGTIVSAGETTVELELAPGTVVTMEREGVYKVIENDEVDAGATGVVDESGATGPAGSTVRDTGADPVDGER</sequence>
<evidence type="ECO:0000256" key="8">
    <source>
        <dbReference type="ARBA" id="ARBA00023010"/>
    </source>
</evidence>
<keyword evidence="4" id="KW-1003">Cell membrane</keyword>
<dbReference type="PANTHER" id="PTHR33909:SF1">
    <property type="entry name" value="SEC TRANSLOCON ACCESSORY COMPLEX SUBUNIT YAJC"/>
    <property type="match status" value="1"/>
</dbReference>